<evidence type="ECO:0000259" key="3">
    <source>
        <dbReference type="Pfam" id="PF08232"/>
    </source>
</evidence>
<reference evidence="4" key="2">
    <citation type="submission" date="2010-05" db="EMBL/GenBank/DDBJ databases">
        <authorList>
            <person name="Almeida L.G."/>
            <person name="Nicolas M.F."/>
            <person name="Souza R.C."/>
            <person name="Vasconcelos A.T.R."/>
        </authorList>
    </citation>
    <scope>NUCLEOTIDE SEQUENCE</scope>
</reference>
<gene>
    <name evidence="4" type="ORF">AND_003375</name>
</gene>
<dbReference type="PANTHER" id="PTHR15653">
    <property type="entry name" value="STRIATIN"/>
    <property type="match status" value="1"/>
</dbReference>
<dbReference type="Proteomes" id="UP000000673">
    <property type="component" value="Unassembled WGS sequence"/>
</dbReference>
<dbReference type="VEuPathDB" id="VectorBase:ADAR2_007888"/>
<dbReference type="HOGENOM" id="CLU_142441_0_0_1"/>
<evidence type="ECO:0000313" key="4">
    <source>
        <dbReference type="EMBL" id="ETN64870.1"/>
    </source>
</evidence>
<proteinExistence type="predicted"/>
<evidence type="ECO:0000313" key="5">
    <source>
        <dbReference type="EnsemblMetazoa" id="ADAC003375-PA"/>
    </source>
</evidence>
<dbReference type="EMBL" id="ADMH02000843">
    <property type="protein sequence ID" value="ETN64870.1"/>
    <property type="molecule type" value="Genomic_DNA"/>
</dbReference>
<feature type="compositionally biased region" description="Gly residues" evidence="2">
    <location>
        <begin position="52"/>
        <end position="78"/>
    </location>
</feature>
<dbReference type="Pfam" id="PF08232">
    <property type="entry name" value="Striatin"/>
    <property type="match status" value="1"/>
</dbReference>
<dbReference type="STRING" id="43151.W5JPR0"/>
<feature type="region of interest" description="Disordered" evidence="2">
    <location>
        <begin position="52"/>
        <end position="88"/>
    </location>
</feature>
<dbReference type="eggNOG" id="KOG0642">
    <property type="taxonomic scope" value="Eukaryota"/>
</dbReference>
<accession>W5JPR0</accession>
<reference evidence="4" key="3">
    <citation type="journal article" date="2013" name="Nucleic Acids Res.">
        <title>The genome of Anopheles darlingi, the main neotropical malaria vector.</title>
        <authorList>
            <person name="Marinotti O."/>
            <person name="Cerqueira G.C."/>
            <person name="de Almeida L.G."/>
            <person name="Ferro M.I."/>
            <person name="Loreto E.L."/>
            <person name="Zaha A."/>
            <person name="Teixeira S.M."/>
            <person name="Wespiser A.R."/>
            <person name="Almeida E Silva A."/>
            <person name="Schlindwein A.D."/>
            <person name="Pacheco A.C."/>
            <person name="Silva A.L."/>
            <person name="Graveley B.R."/>
            <person name="Walenz B.P."/>
            <person name="Lima Bde A."/>
            <person name="Ribeiro C.A."/>
            <person name="Nunes-Silva C.G."/>
            <person name="de Carvalho C.R."/>
            <person name="Soares C.M."/>
            <person name="de Menezes C.B."/>
            <person name="Matiolli C."/>
            <person name="Caffrey D."/>
            <person name="Araujo D.A."/>
            <person name="de Oliveira D.M."/>
            <person name="Golenbock D."/>
            <person name="Grisard E.C."/>
            <person name="Fantinatti-Garboggini F."/>
            <person name="de Carvalho F.M."/>
            <person name="Barcellos F.G."/>
            <person name="Prosdocimi F."/>
            <person name="May G."/>
            <person name="Azevedo Junior G.M."/>
            <person name="Guimaraes G.M."/>
            <person name="Goldman G.H."/>
            <person name="Padilha I.Q."/>
            <person name="Batista Jda S."/>
            <person name="Ferro J.A."/>
            <person name="Ribeiro J.M."/>
            <person name="Fietto J.L."/>
            <person name="Dabbas K.M."/>
            <person name="Cerdeira L."/>
            <person name="Agnez-Lima L.F."/>
            <person name="Brocchi M."/>
            <person name="de Carvalho M.O."/>
            <person name="Teixeira Mde M."/>
            <person name="Diniz Maia Mde M."/>
            <person name="Goldman M.H."/>
            <person name="Cruz Schneider M.P."/>
            <person name="Felipe M.S."/>
            <person name="Hungria M."/>
            <person name="Nicolas M.F."/>
            <person name="Pereira M."/>
            <person name="Montes M.A."/>
            <person name="Cantao M.E."/>
            <person name="Vincentz M."/>
            <person name="Rafael M.S."/>
            <person name="Silverman N."/>
            <person name="Stoco P.H."/>
            <person name="Souza R.C."/>
            <person name="Vicentini R."/>
            <person name="Gazzinelli R.T."/>
            <person name="Neves Rde O."/>
            <person name="Silva R."/>
            <person name="Astolfi-Filho S."/>
            <person name="Maciel T.E."/>
            <person name="Urmenyi T.P."/>
            <person name="Tadei W.P."/>
            <person name="Camargo E.P."/>
            <person name="de Vasconcelos A.T."/>
        </authorList>
    </citation>
    <scope>NUCLEOTIDE SEQUENCE</scope>
</reference>
<dbReference type="OMA" id="GCDDQNN"/>
<organism evidence="4">
    <name type="scientific">Anopheles darlingi</name>
    <name type="common">Mosquito</name>
    <dbReference type="NCBI Taxonomy" id="43151"/>
    <lineage>
        <taxon>Eukaryota</taxon>
        <taxon>Metazoa</taxon>
        <taxon>Ecdysozoa</taxon>
        <taxon>Arthropoda</taxon>
        <taxon>Hexapoda</taxon>
        <taxon>Insecta</taxon>
        <taxon>Pterygota</taxon>
        <taxon>Neoptera</taxon>
        <taxon>Endopterygota</taxon>
        <taxon>Diptera</taxon>
        <taxon>Nematocera</taxon>
        <taxon>Culicoidea</taxon>
        <taxon>Culicidae</taxon>
        <taxon>Anophelinae</taxon>
        <taxon>Anopheles</taxon>
    </lineage>
</organism>
<feature type="compositionally biased region" description="Gly residues" evidence="2">
    <location>
        <begin position="19"/>
        <end position="33"/>
    </location>
</feature>
<dbReference type="AlphaFoldDB" id="W5JPR0"/>
<evidence type="ECO:0000256" key="2">
    <source>
        <dbReference type="SAM" id="MobiDB-lite"/>
    </source>
</evidence>
<dbReference type="VEuPathDB" id="VectorBase:ADAC003375"/>
<dbReference type="InterPro" id="IPR013258">
    <property type="entry name" value="Striatin_N"/>
</dbReference>
<sequence>MRINRIEDRMDDNSSLGHQNGGGSAVGQLGGIGGGGGQGGGGLGDMANSGAGNGLGGKGGVGGAGGGLGGAGGGGGGCDDQNNKTPTQYSIPGILHFIQHEWARFELERSQWDVDRAELQESDPVLRTHGATYIKVLGDQAEISSTSSKDQPQQRL</sequence>
<dbReference type="InterPro" id="IPR051488">
    <property type="entry name" value="WD_repeat_striatin"/>
</dbReference>
<dbReference type="EnsemblMetazoa" id="ADAC003375-RA">
    <property type="protein sequence ID" value="ADAC003375-PA"/>
    <property type="gene ID" value="ADAC003375"/>
</dbReference>
<reference evidence="5" key="4">
    <citation type="submission" date="2015-06" db="UniProtKB">
        <authorList>
            <consortium name="EnsemblMetazoa"/>
        </authorList>
    </citation>
    <scope>IDENTIFICATION</scope>
</reference>
<evidence type="ECO:0000256" key="1">
    <source>
        <dbReference type="ARBA" id="ARBA00023054"/>
    </source>
</evidence>
<evidence type="ECO:0000313" key="6">
    <source>
        <dbReference type="Proteomes" id="UP000000673"/>
    </source>
</evidence>
<keyword evidence="1" id="KW-0175">Coiled coil</keyword>
<name>W5JPR0_ANODA</name>
<feature type="domain" description="Striatin N-terminal" evidence="3">
    <location>
        <begin position="91"/>
        <end position="121"/>
    </location>
</feature>
<keyword evidence="6" id="KW-1185">Reference proteome</keyword>
<dbReference type="PANTHER" id="PTHR15653:SF0">
    <property type="entry name" value="CONNECTOR OF KINASE TO AP-1, ISOFORM E"/>
    <property type="match status" value="1"/>
</dbReference>
<reference evidence="4 6" key="1">
    <citation type="journal article" date="2010" name="BMC Genomics">
        <title>Combination of measures distinguishes pre-miRNAs from other stem-loops in the genome of the newly sequenced Anopheles darlingi.</title>
        <authorList>
            <person name="Mendes N.D."/>
            <person name="Freitas A.T."/>
            <person name="Vasconcelos A.T."/>
            <person name="Sagot M.F."/>
        </authorList>
    </citation>
    <scope>NUCLEOTIDE SEQUENCE</scope>
</reference>
<protein>
    <recommendedName>
        <fullName evidence="3">Striatin N-terminal domain-containing protein</fullName>
    </recommendedName>
</protein>
<feature type="region of interest" description="Disordered" evidence="2">
    <location>
        <begin position="1"/>
        <end position="33"/>
    </location>
</feature>
<feature type="compositionally biased region" description="Basic and acidic residues" evidence="2">
    <location>
        <begin position="1"/>
        <end position="12"/>
    </location>
</feature>